<evidence type="ECO:0000313" key="4">
    <source>
        <dbReference type="Proteomes" id="UP001138681"/>
    </source>
</evidence>
<evidence type="ECO:0000256" key="2">
    <source>
        <dbReference type="SAM" id="SignalP"/>
    </source>
</evidence>
<organism evidence="3 4">
    <name type="scientific">Erythrobacter crassostreae</name>
    <dbReference type="NCBI Taxonomy" id="2828328"/>
    <lineage>
        <taxon>Bacteria</taxon>
        <taxon>Pseudomonadati</taxon>
        <taxon>Pseudomonadota</taxon>
        <taxon>Alphaproteobacteria</taxon>
        <taxon>Sphingomonadales</taxon>
        <taxon>Erythrobacteraceae</taxon>
        <taxon>Erythrobacter/Porphyrobacter group</taxon>
        <taxon>Erythrobacter</taxon>
    </lineage>
</organism>
<evidence type="ECO:0000256" key="1">
    <source>
        <dbReference type="SAM" id="MobiDB-lite"/>
    </source>
</evidence>
<keyword evidence="4" id="KW-1185">Reference proteome</keyword>
<feature type="compositionally biased region" description="Low complexity" evidence="1">
    <location>
        <begin position="20"/>
        <end position="29"/>
    </location>
</feature>
<feature type="signal peptide" evidence="2">
    <location>
        <begin position="1"/>
        <end position="19"/>
    </location>
</feature>
<name>A0A9X1F4A5_9SPHN</name>
<dbReference type="RefSeq" id="WP_218404474.1">
    <property type="nucleotide sequence ID" value="NZ_JAGSPC010000001.1"/>
</dbReference>
<accession>A0A9X1F4A5</accession>
<sequence>MRRRAILLALGTLSMPLAAQEAPQAQRPQEMAKAEVPEPPPIPDLSSPEGKLGDARKYVVFHKADTTYEAALSDVKECAAHSGRLVQRKANTFVPWGRDDAGNAVAYDGGQFGLVGFAIASIIDGPIERSIRQSSMIRCMTPRGYVRYRANKDQWQELFETGENGSELLAAIAAGPVPPTPEAKP</sequence>
<feature type="region of interest" description="Disordered" evidence="1">
    <location>
        <begin position="20"/>
        <end position="51"/>
    </location>
</feature>
<dbReference type="Proteomes" id="UP001138681">
    <property type="component" value="Unassembled WGS sequence"/>
</dbReference>
<dbReference type="EMBL" id="JAGSPC010000001">
    <property type="protein sequence ID" value="MBV7259228.1"/>
    <property type="molecule type" value="Genomic_DNA"/>
</dbReference>
<reference evidence="3" key="1">
    <citation type="submission" date="2021-04" db="EMBL/GenBank/DDBJ databases">
        <authorList>
            <person name="Pira H."/>
            <person name="Risdian C."/>
            <person name="Wink J."/>
        </authorList>
    </citation>
    <scope>NUCLEOTIDE SEQUENCE</scope>
    <source>
        <strain evidence="3">WH158</strain>
    </source>
</reference>
<proteinExistence type="predicted"/>
<keyword evidence="2" id="KW-0732">Signal</keyword>
<dbReference type="AlphaFoldDB" id="A0A9X1F4A5"/>
<feature type="chain" id="PRO_5040789359" evidence="2">
    <location>
        <begin position="20"/>
        <end position="185"/>
    </location>
</feature>
<evidence type="ECO:0000313" key="3">
    <source>
        <dbReference type="EMBL" id="MBV7259228.1"/>
    </source>
</evidence>
<gene>
    <name evidence="3" type="ORF">KCG46_06540</name>
</gene>
<protein>
    <submittedName>
        <fullName evidence="3">Uncharacterized protein</fullName>
    </submittedName>
</protein>
<comment type="caution">
    <text evidence="3">The sequence shown here is derived from an EMBL/GenBank/DDBJ whole genome shotgun (WGS) entry which is preliminary data.</text>
</comment>